<dbReference type="PANTHER" id="PTHR42986:SF1">
    <property type="entry name" value="BENZALDEHYDE DEHYDROGENASE YFMT"/>
    <property type="match status" value="1"/>
</dbReference>
<gene>
    <name evidence="4" type="ORF">GFSPODELE1_LOCUS10126</name>
</gene>
<feature type="domain" description="Aldehyde dehydrogenase" evidence="3">
    <location>
        <begin position="22"/>
        <end position="464"/>
    </location>
</feature>
<dbReference type="EMBL" id="OZ037951">
    <property type="protein sequence ID" value="CAL1715241.1"/>
    <property type="molecule type" value="Genomic_DNA"/>
</dbReference>
<proteinExistence type="inferred from homology"/>
<dbReference type="InterPro" id="IPR016162">
    <property type="entry name" value="Ald_DH_N"/>
</dbReference>
<accession>A0ABP1E5D2</accession>
<reference evidence="5" key="1">
    <citation type="submission" date="2024-04" db="EMBL/GenBank/DDBJ databases">
        <authorList>
            <person name="Shaw F."/>
            <person name="Minotto A."/>
        </authorList>
    </citation>
    <scope>NUCLEOTIDE SEQUENCE [LARGE SCALE GENOMIC DNA]</scope>
</reference>
<dbReference type="InterPro" id="IPR016161">
    <property type="entry name" value="Ald_DH/histidinol_DH"/>
</dbReference>
<dbReference type="InterPro" id="IPR015590">
    <property type="entry name" value="Aldehyde_DH_dom"/>
</dbReference>
<evidence type="ECO:0000256" key="2">
    <source>
        <dbReference type="ARBA" id="ARBA00023027"/>
    </source>
</evidence>
<dbReference type="Gene3D" id="3.40.309.10">
    <property type="entry name" value="Aldehyde Dehydrogenase, Chain A, domain 2"/>
    <property type="match status" value="1"/>
</dbReference>
<dbReference type="Gene3D" id="3.40.605.10">
    <property type="entry name" value="Aldehyde Dehydrogenase, Chain A, domain 1"/>
    <property type="match status" value="1"/>
</dbReference>
<keyword evidence="2" id="KW-0520">NAD</keyword>
<evidence type="ECO:0000256" key="1">
    <source>
        <dbReference type="ARBA" id="ARBA00009986"/>
    </source>
</evidence>
<name>A0ABP1E5D2_9APHY</name>
<dbReference type="Pfam" id="PF00171">
    <property type="entry name" value="Aldedh"/>
    <property type="match status" value="1"/>
</dbReference>
<dbReference type="Proteomes" id="UP001497453">
    <property type="component" value="Chromosome 8"/>
</dbReference>
<evidence type="ECO:0000313" key="5">
    <source>
        <dbReference type="Proteomes" id="UP001497453"/>
    </source>
</evidence>
<organism evidence="4 5">
    <name type="scientific">Somion occarium</name>
    <dbReference type="NCBI Taxonomy" id="3059160"/>
    <lineage>
        <taxon>Eukaryota</taxon>
        <taxon>Fungi</taxon>
        <taxon>Dikarya</taxon>
        <taxon>Basidiomycota</taxon>
        <taxon>Agaricomycotina</taxon>
        <taxon>Agaricomycetes</taxon>
        <taxon>Polyporales</taxon>
        <taxon>Cerrenaceae</taxon>
        <taxon>Somion</taxon>
    </lineage>
</organism>
<sequence>MSTENLPFTSLLIDGQLRAASDGQVFETRNSYTGNVVGRAASATSQDCKDAIEAAGRAFDKWEQTPLSQRRDILLKAADLILTDEYKDKIRAALKDETSAVDPVLDFFNVPLAASWIRDAAGLAMQMKGETFPSDIPGGHVIAQRRAIGVILAISPWNVPILLSIRAVAVPLICGNTVVLKCSEITPRSQAIVAELFKEAGLPDGVLNFISMDRKDASTLTAEMIAHPLVRKINFTGSDRVGKIIAAEAAKWLKPCVFELGGKCPVVVLDDADIEDAARAIVSSALLHSGQICMSTERVIVQRKASETLISAVNKIMSSLKAGDADSNPLTALSTEAAAENVLSMLKDAKQDGAEVVVGDLTREGAVVQPHVVTGAKPGTRLWDRESFGPVVTIAVADTIDEIVELTNSSAYSLNAALWTKDVNAAINVAGRIRAGLTSVNGPTVHIEGLRGLTGLGGATGYGHFDVESFTDVRMIVIHAPGPKPYPVLG</sequence>
<keyword evidence="5" id="KW-1185">Reference proteome</keyword>
<dbReference type="InterPro" id="IPR016163">
    <property type="entry name" value="Ald_DH_C"/>
</dbReference>
<comment type="similarity">
    <text evidence="1">Belongs to the aldehyde dehydrogenase family.</text>
</comment>
<evidence type="ECO:0000259" key="3">
    <source>
        <dbReference type="Pfam" id="PF00171"/>
    </source>
</evidence>
<protein>
    <recommendedName>
        <fullName evidence="3">Aldehyde dehydrogenase domain-containing protein</fullName>
    </recommendedName>
</protein>
<dbReference type="SUPFAM" id="SSF53720">
    <property type="entry name" value="ALDH-like"/>
    <property type="match status" value="1"/>
</dbReference>
<evidence type="ECO:0000313" key="4">
    <source>
        <dbReference type="EMBL" id="CAL1715241.1"/>
    </source>
</evidence>
<dbReference type="PANTHER" id="PTHR42986">
    <property type="entry name" value="BENZALDEHYDE DEHYDROGENASE YFMT"/>
    <property type="match status" value="1"/>
</dbReference>